<dbReference type="AlphaFoldDB" id="A0AAD7ED86"/>
<keyword evidence="2" id="KW-1185">Reference proteome</keyword>
<protein>
    <submittedName>
        <fullName evidence="1">Uncharacterized protein</fullName>
    </submittedName>
</protein>
<accession>A0AAD7ED86</accession>
<sequence>MSGRRIMDHWNILTTMFQPQTRIIMTYARRSKRQTRSTLNLTYQSNRQSYDHSANGIGRVPVPPFLLLLAESDERNRRVPVPRELASKEGGAAAAIMYAIQSAPREVALDLKIHSKTLIKNLTTDLIKNKDTGWARTENSELIRTIAVVLRGRGSACTLQRVDGAENRAMIEVSNLANTEEPADELEETVELSVEIPQAYKVSRLKLVTGTQKSFYKAIKAKRKKPERQKTFIMLARTRAEAEELAGRTLTDCEIWKSLLHLDITQTTRDFLWRCMHQAYKIGEY</sequence>
<organism evidence="1 2">
    <name type="scientific">Mycena albidolilacea</name>
    <dbReference type="NCBI Taxonomy" id="1033008"/>
    <lineage>
        <taxon>Eukaryota</taxon>
        <taxon>Fungi</taxon>
        <taxon>Dikarya</taxon>
        <taxon>Basidiomycota</taxon>
        <taxon>Agaricomycotina</taxon>
        <taxon>Agaricomycetes</taxon>
        <taxon>Agaricomycetidae</taxon>
        <taxon>Agaricales</taxon>
        <taxon>Marasmiineae</taxon>
        <taxon>Mycenaceae</taxon>
        <taxon>Mycena</taxon>
    </lineage>
</organism>
<proteinExistence type="predicted"/>
<evidence type="ECO:0000313" key="1">
    <source>
        <dbReference type="EMBL" id="KAJ7314551.1"/>
    </source>
</evidence>
<comment type="caution">
    <text evidence="1">The sequence shown here is derived from an EMBL/GenBank/DDBJ whole genome shotgun (WGS) entry which is preliminary data.</text>
</comment>
<name>A0AAD7ED86_9AGAR</name>
<evidence type="ECO:0000313" key="2">
    <source>
        <dbReference type="Proteomes" id="UP001218218"/>
    </source>
</evidence>
<dbReference type="Proteomes" id="UP001218218">
    <property type="component" value="Unassembled WGS sequence"/>
</dbReference>
<reference evidence="1" key="1">
    <citation type="submission" date="2023-03" db="EMBL/GenBank/DDBJ databases">
        <title>Massive genome expansion in bonnet fungi (Mycena s.s.) driven by repeated elements and novel gene families across ecological guilds.</title>
        <authorList>
            <consortium name="Lawrence Berkeley National Laboratory"/>
            <person name="Harder C.B."/>
            <person name="Miyauchi S."/>
            <person name="Viragh M."/>
            <person name="Kuo A."/>
            <person name="Thoen E."/>
            <person name="Andreopoulos B."/>
            <person name="Lu D."/>
            <person name="Skrede I."/>
            <person name="Drula E."/>
            <person name="Henrissat B."/>
            <person name="Morin E."/>
            <person name="Kohler A."/>
            <person name="Barry K."/>
            <person name="LaButti K."/>
            <person name="Morin E."/>
            <person name="Salamov A."/>
            <person name="Lipzen A."/>
            <person name="Mereny Z."/>
            <person name="Hegedus B."/>
            <person name="Baldrian P."/>
            <person name="Stursova M."/>
            <person name="Weitz H."/>
            <person name="Taylor A."/>
            <person name="Grigoriev I.V."/>
            <person name="Nagy L.G."/>
            <person name="Martin F."/>
            <person name="Kauserud H."/>
        </authorList>
    </citation>
    <scope>NUCLEOTIDE SEQUENCE</scope>
    <source>
        <strain evidence="1">CBHHK002</strain>
    </source>
</reference>
<gene>
    <name evidence="1" type="ORF">DFH08DRAFT_821213</name>
</gene>
<dbReference type="EMBL" id="JARIHO010000066">
    <property type="protein sequence ID" value="KAJ7314551.1"/>
    <property type="molecule type" value="Genomic_DNA"/>
</dbReference>